<evidence type="ECO:0000259" key="6">
    <source>
        <dbReference type="PROSITE" id="PS51192"/>
    </source>
</evidence>
<dbReference type="Pfam" id="PF00270">
    <property type="entry name" value="DEAD"/>
    <property type="match status" value="1"/>
</dbReference>
<evidence type="ECO:0000256" key="4">
    <source>
        <dbReference type="ARBA" id="ARBA00022840"/>
    </source>
</evidence>
<comment type="caution">
    <text evidence="7">The sequence shown here is derived from an EMBL/GenBank/DDBJ whole genome shotgun (WGS) entry which is preliminary data.</text>
</comment>
<dbReference type="NCBIfam" id="TIGR03158">
    <property type="entry name" value="cas3_cyano"/>
    <property type="match status" value="1"/>
</dbReference>
<keyword evidence="1" id="KW-0547">Nucleotide-binding</keyword>
<dbReference type="InterPro" id="IPR017575">
    <property type="entry name" value="CRISPR-assoc_helicase_Cas3"/>
</dbReference>
<dbReference type="Proteomes" id="UP001211711">
    <property type="component" value="Unassembled WGS sequence"/>
</dbReference>
<reference evidence="7 8" key="1">
    <citation type="submission" date="2023-01" db="EMBL/GenBank/DDBJ databases">
        <title>Genomes from the Australian National Cyanobacteria Reference Collection.</title>
        <authorList>
            <person name="Willis A."/>
            <person name="Lee E.M.F."/>
        </authorList>
    </citation>
    <scope>NUCLEOTIDE SEQUENCE [LARGE SCALE GENOMIC DNA]</scope>
    <source>
        <strain evidence="7 8">CS-549</strain>
    </source>
</reference>
<evidence type="ECO:0000256" key="2">
    <source>
        <dbReference type="ARBA" id="ARBA00022801"/>
    </source>
</evidence>
<accession>A0ABT4ZNE1</accession>
<dbReference type="SMART" id="SM00487">
    <property type="entry name" value="DEXDc"/>
    <property type="match status" value="1"/>
</dbReference>
<keyword evidence="3" id="KW-0347">Helicase</keyword>
<evidence type="ECO:0000313" key="8">
    <source>
        <dbReference type="Proteomes" id="UP001211711"/>
    </source>
</evidence>
<evidence type="ECO:0000256" key="3">
    <source>
        <dbReference type="ARBA" id="ARBA00022806"/>
    </source>
</evidence>
<organism evidence="7 8">
    <name type="scientific">Sphaerospermopsis kisseleviana CS-549</name>
    <dbReference type="NCBI Taxonomy" id="3021783"/>
    <lineage>
        <taxon>Bacteria</taxon>
        <taxon>Bacillati</taxon>
        <taxon>Cyanobacteriota</taxon>
        <taxon>Cyanophyceae</taxon>
        <taxon>Nostocales</taxon>
        <taxon>Aphanizomenonaceae</taxon>
        <taxon>Sphaerospermopsis</taxon>
        <taxon>Sphaerospermopsis kisseleviana</taxon>
    </lineage>
</organism>
<name>A0ABT4ZNE1_9CYAN</name>
<evidence type="ECO:0000256" key="1">
    <source>
        <dbReference type="ARBA" id="ARBA00022741"/>
    </source>
</evidence>
<proteinExistence type="predicted"/>
<keyword evidence="8" id="KW-1185">Reference proteome</keyword>
<sequence>MKIKLLSTWSKYSQTSVNNIQLVTHQQEVWDAIKNYQVVFDTALTGDGKTLAALLPEFFDKTSGLGTGLLGKGLFNYPTNELIRDQGKQIGKWRKEFNLELQVGELTGSKLASYMSEEGFNKLETLRNVADDNNIVVTNPDIFTLIHRLHYDSRGGNKARLAETWFNQYRYIVFDEFHIFHAPQIANVLDGIAFNRASVGERFAAKFLFLSATPDNVLLKVLDKAGITTKIIQGEYEHGLEKSQTHRRILHEVDLDLVTSEQSNGGIENWVIENLEYIKKFFSQYPNSKGLIIANSVFAAKRIVKTLENANLGLSIGENTGLTGAKVREDAMSKQLIIATSTVDVGVDFEINFLVYESLDAGTFIQRLGRLGRHDGFPIYQAIALVPDWVKDKFSEIYGNETEVDRESFFQNVKEKVYQKPQEFERYLSRWGCVLSTIRFCLLSQQKDQYQTLIAGYEQEANRIVGTTPYWSRLNELKEHKVITQDLSTFRGTGQLDVWIHDPDTNAVKSMSLLRLLAGTDFELISEEEAKEISERFNEPFYKNNLGIYVKITQYLSSYEPVALIFTYKLDRLQLNIAQARKGFFIQCRHRAIKKINEQLEYLSITTCVANPGKYDIKTLRRRYRLPALFELHKVVDSSNQEYAVAFGLDALLLDSLLYWQKTNEIFFAGE</sequence>
<dbReference type="InterPro" id="IPR014001">
    <property type="entry name" value="Helicase_ATP-bd"/>
</dbReference>
<dbReference type="Gene3D" id="3.40.50.300">
    <property type="entry name" value="P-loop containing nucleotide triphosphate hydrolases"/>
    <property type="match status" value="2"/>
</dbReference>
<dbReference type="PANTHER" id="PTHR47962">
    <property type="entry name" value="ATP-DEPENDENT HELICASE LHR-RELATED-RELATED"/>
    <property type="match status" value="1"/>
</dbReference>
<dbReference type="InterPro" id="IPR011545">
    <property type="entry name" value="DEAD/DEAH_box_helicase_dom"/>
</dbReference>
<dbReference type="SUPFAM" id="SSF52540">
    <property type="entry name" value="P-loop containing nucleoside triphosphate hydrolases"/>
    <property type="match status" value="1"/>
</dbReference>
<dbReference type="InterPro" id="IPR052511">
    <property type="entry name" value="ATP-dep_Helicase"/>
</dbReference>
<keyword evidence="2" id="KW-0378">Hydrolase</keyword>
<dbReference type="InterPro" id="IPR054712">
    <property type="entry name" value="Cas3-like_dom"/>
</dbReference>
<dbReference type="PROSITE" id="PS51192">
    <property type="entry name" value="HELICASE_ATP_BIND_1"/>
    <property type="match status" value="1"/>
</dbReference>
<protein>
    <submittedName>
        <fullName evidence="7">Type I-D CRISPR-associated helicase Cas3</fullName>
    </submittedName>
</protein>
<gene>
    <name evidence="7" type="primary">cas3</name>
    <name evidence="7" type="ORF">PN497_05935</name>
</gene>
<feature type="domain" description="Helicase ATP-binding" evidence="6">
    <location>
        <begin position="30"/>
        <end position="232"/>
    </location>
</feature>
<evidence type="ECO:0000313" key="7">
    <source>
        <dbReference type="EMBL" id="MDB9440905.1"/>
    </source>
</evidence>
<dbReference type="PANTHER" id="PTHR47962:SF5">
    <property type="entry name" value="ATP-DEPENDENT HELICASE LHR-RELATED"/>
    <property type="match status" value="1"/>
</dbReference>
<keyword evidence="5" id="KW-0051">Antiviral defense</keyword>
<evidence type="ECO:0000256" key="5">
    <source>
        <dbReference type="ARBA" id="ARBA00023118"/>
    </source>
</evidence>
<dbReference type="EMBL" id="JAQMTI010000082">
    <property type="protein sequence ID" value="MDB9440905.1"/>
    <property type="molecule type" value="Genomic_DNA"/>
</dbReference>
<dbReference type="InterPro" id="IPR027417">
    <property type="entry name" value="P-loop_NTPase"/>
</dbReference>
<keyword evidence="4" id="KW-0067">ATP-binding</keyword>
<dbReference type="Pfam" id="PF22590">
    <property type="entry name" value="Cas3-like_C_2"/>
    <property type="match status" value="1"/>
</dbReference>
<dbReference type="RefSeq" id="WP_096572088.1">
    <property type="nucleotide sequence ID" value="NZ_JAQMTI010000082.1"/>
</dbReference>